<organism evidence="6 7">
    <name type="scientific">Perca fluviatilis</name>
    <name type="common">European perch</name>
    <dbReference type="NCBI Taxonomy" id="8168"/>
    <lineage>
        <taxon>Eukaryota</taxon>
        <taxon>Metazoa</taxon>
        <taxon>Chordata</taxon>
        <taxon>Craniata</taxon>
        <taxon>Vertebrata</taxon>
        <taxon>Euteleostomi</taxon>
        <taxon>Actinopterygii</taxon>
        <taxon>Neopterygii</taxon>
        <taxon>Teleostei</taxon>
        <taxon>Neoteleostei</taxon>
        <taxon>Acanthomorphata</taxon>
        <taxon>Eupercaria</taxon>
        <taxon>Perciformes</taxon>
        <taxon>Percoidei</taxon>
        <taxon>Percidae</taxon>
        <taxon>Percinae</taxon>
        <taxon>Perca</taxon>
    </lineage>
</organism>
<keyword evidence="2" id="KW-0472">Membrane</keyword>
<dbReference type="EMBL" id="VHII01000004">
    <property type="protein sequence ID" value="KAF1392279.1"/>
    <property type="molecule type" value="Genomic_DNA"/>
</dbReference>
<accession>A0A6A5FJ90</accession>
<comment type="caution">
    <text evidence="6">The sequence shown here is derived from an EMBL/GenBank/DDBJ whole genome shotgun (WGS) entry which is preliminary data.</text>
</comment>
<reference evidence="6 7" key="1">
    <citation type="submission" date="2019-06" db="EMBL/GenBank/DDBJ databases">
        <title>A chromosome-scale genome assembly of the European perch, Perca fluviatilis.</title>
        <authorList>
            <person name="Roques C."/>
            <person name="Zahm M."/>
            <person name="Cabau C."/>
            <person name="Klopp C."/>
            <person name="Bouchez O."/>
            <person name="Donnadieu C."/>
            <person name="Kuhl H."/>
            <person name="Gislard M."/>
            <person name="Guendouz S."/>
            <person name="Journot L."/>
            <person name="Haffray P."/>
            <person name="Bestin A."/>
            <person name="Morvezen R."/>
            <person name="Feron R."/>
            <person name="Wen M."/>
            <person name="Jouanno E."/>
            <person name="Herpin A."/>
            <person name="Schartl M."/>
            <person name="Postlethwait J."/>
            <person name="Schaerlinger B."/>
            <person name="Chardard D."/>
            <person name="Lecocq T."/>
            <person name="Poncet C."/>
            <person name="Jaffrelo L."/>
            <person name="Lampietro C."/>
            <person name="Guiguen Y."/>
        </authorList>
    </citation>
    <scope>NUCLEOTIDE SEQUENCE [LARGE SCALE GENOMIC DNA]</scope>
    <source>
        <tissue evidence="6">Blood</tissue>
    </source>
</reference>
<protein>
    <recommendedName>
        <fullName evidence="5">Ig-like domain-containing protein</fullName>
    </recommendedName>
</protein>
<dbReference type="Gene3D" id="2.60.40.10">
    <property type="entry name" value="Immunoglobulins"/>
    <property type="match status" value="1"/>
</dbReference>
<dbReference type="GO" id="GO:0016020">
    <property type="term" value="C:membrane"/>
    <property type="evidence" value="ECO:0007669"/>
    <property type="project" value="UniProtKB-SubCell"/>
</dbReference>
<evidence type="ECO:0000256" key="4">
    <source>
        <dbReference type="SAM" id="SignalP"/>
    </source>
</evidence>
<dbReference type="Proteomes" id="UP000465112">
    <property type="component" value="Chromosome 4"/>
</dbReference>
<feature type="signal peptide" evidence="4">
    <location>
        <begin position="1"/>
        <end position="20"/>
    </location>
</feature>
<keyword evidence="3" id="KW-0393">Immunoglobulin domain</keyword>
<evidence type="ECO:0000256" key="3">
    <source>
        <dbReference type="ARBA" id="ARBA00023319"/>
    </source>
</evidence>
<keyword evidence="7" id="KW-1185">Reference proteome</keyword>
<sequence length="179" mass="19970">MELLPLLCLCLLTRSGITSAQQNGPAVIKPRKTFYIELVVDPVLKDRTGENIRAPKPFFRIRKTEDGVLLQCKVHGSPKPKVEWQDSAGKILPAEEPQVSERGGRFYITLTTTVTRADFYLCVATQKTIRHQISTRIYVNAYSSGPQTHPSDQNLRKVMIGVAVGVLAPQSQVKFYTVS</sequence>
<proteinExistence type="predicted"/>
<dbReference type="SUPFAM" id="SSF48726">
    <property type="entry name" value="Immunoglobulin"/>
    <property type="match status" value="1"/>
</dbReference>
<dbReference type="InterPro" id="IPR036179">
    <property type="entry name" value="Ig-like_dom_sf"/>
</dbReference>
<dbReference type="CDD" id="cd00096">
    <property type="entry name" value="Ig"/>
    <property type="match status" value="1"/>
</dbReference>
<feature type="chain" id="PRO_5025602877" description="Ig-like domain-containing protein" evidence="4">
    <location>
        <begin position="21"/>
        <end position="179"/>
    </location>
</feature>
<feature type="domain" description="Ig-like" evidence="5">
    <location>
        <begin position="57"/>
        <end position="134"/>
    </location>
</feature>
<name>A0A6A5FJ90_PERFL</name>
<dbReference type="AlphaFoldDB" id="A0A6A5FJ90"/>
<dbReference type="PROSITE" id="PS50835">
    <property type="entry name" value="IG_LIKE"/>
    <property type="match status" value="1"/>
</dbReference>
<evidence type="ECO:0000256" key="2">
    <source>
        <dbReference type="ARBA" id="ARBA00023136"/>
    </source>
</evidence>
<dbReference type="Pfam" id="PF22705">
    <property type="entry name" value="C2-set_3"/>
    <property type="match status" value="1"/>
</dbReference>
<comment type="subcellular location">
    <subcellularLocation>
        <location evidence="1">Membrane</location>
    </subcellularLocation>
</comment>
<evidence type="ECO:0000256" key="1">
    <source>
        <dbReference type="ARBA" id="ARBA00004370"/>
    </source>
</evidence>
<gene>
    <name evidence="6" type="ORF">PFLUV_G00051140</name>
</gene>
<evidence type="ECO:0000259" key="5">
    <source>
        <dbReference type="PROSITE" id="PS50835"/>
    </source>
</evidence>
<dbReference type="InterPro" id="IPR013783">
    <property type="entry name" value="Ig-like_fold"/>
</dbReference>
<evidence type="ECO:0000313" key="6">
    <source>
        <dbReference type="EMBL" id="KAF1392279.1"/>
    </source>
</evidence>
<dbReference type="InterPro" id="IPR053896">
    <property type="entry name" value="BTN3A2-like_Ig-C"/>
</dbReference>
<keyword evidence="4" id="KW-0732">Signal</keyword>
<evidence type="ECO:0000313" key="7">
    <source>
        <dbReference type="Proteomes" id="UP000465112"/>
    </source>
</evidence>
<dbReference type="InterPro" id="IPR007110">
    <property type="entry name" value="Ig-like_dom"/>
</dbReference>